<dbReference type="HAMAP" id="MF_02065">
    <property type="entry name" value="MltG"/>
    <property type="match status" value="1"/>
</dbReference>
<dbReference type="Gene3D" id="3.30.160.60">
    <property type="entry name" value="Classic Zinc Finger"/>
    <property type="match status" value="1"/>
</dbReference>
<dbReference type="Proteomes" id="UP001595987">
    <property type="component" value="Unassembled WGS sequence"/>
</dbReference>
<keyword evidence="1 7" id="KW-1003">Cell membrane</keyword>
<name>A0ABV9JDA5_9LACT</name>
<evidence type="ECO:0000256" key="1">
    <source>
        <dbReference type="ARBA" id="ARBA00022475"/>
    </source>
</evidence>
<dbReference type="CDD" id="cd08010">
    <property type="entry name" value="MltG_like"/>
    <property type="match status" value="1"/>
</dbReference>
<sequence length="538" mass="60011">MVEKDTQEFSRESFKDKILRQLEENSQKQAAVEALPETERDYPGIFLKNLNSQEEVSKETEKASEFPKSKEEMSEKEREFLKATSEPFKASERKLSLSEKLAALDVQEPKTRTTAQAVTPTRTARVRQLDKVENTENEQETPTKRSRNRTTNDKKKAPTVVKKKKKNTAGKIIAVIVLVLVLAAGGTGWYGYNFIKAGVQPLNSSDKTMKAINIPAGASSKEIGNLLQKQGIIKNGMIFQYYTKFKNYTGFKSGYYNLAPNMTLSYIATELEKGGTQKPVAPVLGKITIPEGYTLAQMSKAITVNADEKNGKTPFTTAEFMKVVQDPTFIAEMKKDYPNLFASLPDKASGVKYQLEGYLFPATYDYTKNSNMESIVESMIAAMNTQLTPYYSKISSEQMTVNEVLSLAALTEKEANNDDDRRNVAGTFYNRLNAGMKLESNTSILYAEGKLGAQTTLKQDATIDTNLNSPYNLYMNTGTGPGPIDNPSLSSIKAVMDPAQNDYLFFVADVTTGKVYFAKNLEEQNENVQKYVNDELKK</sequence>
<evidence type="ECO:0000256" key="8">
    <source>
        <dbReference type="SAM" id="MobiDB-lite"/>
    </source>
</evidence>
<comment type="subcellular location">
    <subcellularLocation>
        <location evidence="7">Cell membrane</location>
        <topology evidence="7">Single-pass membrane protein</topology>
    </subcellularLocation>
</comment>
<dbReference type="NCBIfam" id="TIGR00247">
    <property type="entry name" value="endolytic transglycosylase MltG"/>
    <property type="match status" value="1"/>
</dbReference>
<comment type="function">
    <text evidence="7">Functions as a peptidoglycan terminase that cleaves nascent peptidoglycan strands endolytically to terminate their elongation.</text>
</comment>
<dbReference type="Pfam" id="PF02618">
    <property type="entry name" value="YceG"/>
    <property type="match status" value="1"/>
</dbReference>
<evidence type="ECO:0000313" key="9">
    <source>
        <dbReference type="EMBL" id="MFC4651455.1"/>
    </source>
</evidence>
<feature type="compositionally biased region" description="Polar residues" evidence="8">
    <location>
        <begin position="112"/>
        <end position="122"/>
    </location>
</feature>
<proteinExistence type="inferred from homology"/>
<dbReference type="RefSeq" id="WP_213534395.1">
    <property type="nucleotide sequence ID" value="NZ_BOVQ01000003.1"/>
</dbReference>
<feature type="site" description="Important for catalytic activity" evidence="7">
    <location>
        <position position="414"/>
    </location>
</feature>
<dbReference type="PANTHER" id="PTHR30518">
    <property type="entry name" value="ENDOLYTIC MUREIN TRANSGLYCOSYLASE"/>
    <property type="match status" value="1"/>
</dbReference>
<dbReference type="EC" id="4.2.2.29" evidence="7"/>
<evidence type="ECO:0000256" key="2">
    <source>
        <dbReference type="ARBA" id="ARBA00022692"/>
    </source>
</evidence>
<feature type="transmembrane region" description="Helical" evidence="7">
    <location>
        <begin position="172"/>
        <end position="192"/>
    </location>
</feature>
<evidence type="ECO:0000256" key="4">
    <source>
        <dbReference type="ARBA" id="ARBA00023136"/>
    </source>
</evidence>
<evidence type="ECO:0000256" key="6">
    <source>
        <dbReference type="ARBA" id="ARBA00023316"/>
    </source>
</evidence>
<dbReference type="Gene3D" id="3.30.1490.480">
    <property type="entry name" value="Endolytic murein transglycosylase"/>
    <property type="match status" value="1"/>
</dbReference>
<protein>
    <recommendedName>
        <fullName evidence="7">Endolytic murein transglycosylase</fullName>
        <ecNumber evidence="7">4.2.2.29</ecNumber>
    </recommendedName>
    <alternativeName>
        <fullName evidence="7">Peptidoglycan lytic transglycosylase</fullName>
    </alternativeName>
    <alternativeName>
        <fullName evidence="7">Peptidoglycan polymerization terminase</fullName>
    </alternativeName>
</protein>
<reference evidence="10" key="1">
    <citation type="journal article" date="2019" name="Int. J. Syst. Evol. Microbiol.">
        <title>The Global Catalogue of Microorganisms (GCM) 10K type strain sequencing project: providing services to taxonomists for standard genome sequencing and annotation.</title>
        <authorList>
            <consortium name="The Broad Institute Genomics Platform"/>
            <consortium name="The Broad Institute Genome Sequencing Center for Infectious Disease"/>
            <person name="Wu L."/>
            <person name="Ma J."/>
        </authorList>
    </citation>
    <scope>NUCLEOTIDE SEQUENCE [LARGE SCALE GENOMIC DNA]</scope>
    <source>
        <strain evidence="10">CCUG 63287</strain>
    </source>
</reference>
<organism evidence="9 10">
    <name type="scientific">Lactococcus nasutitermitis</name>
    <dbReference type="NCBI Taxonomy" id="1652957"/>
    <lineage>
        <taxon>Bacteria</taxon>
        <taxon>Bacillati</taxon>
        <taxon>Bacillota</taxon>
        <taxon>Bacilli</taxon>
        <taxon>Lactobacillales</taxon>
        <taxon>Streptococcaceae</taxon>
        <taxon>Lactococcus</taxon>
    </lineage>
</organism>
<feature type="compositionally biased region" description="Basic and acidic residues" evidence="8">
    <location>
        <begin position="55"/>
        <end position="81"/>
    </location>
</feature>
<keyword evidence="4 7" id="KW-0472">Membrane</keyword>
<keyword evidence="5 7" id="KW-0456">Lyase</keyword>
<keyword evidence="6 7" id="KW-0961">Cell wall biogenesis/degradation</keyword>
<accession>A0ABV9JDA5</accession>
<keyword evidence="3 7" id="KW-1133">Transmembrane helix</keyword>
<keyword evidence="10" id="KW-1185">Reference proteome</keyword>
<dbReference type="EMBL" id="JBHSGD010000001">
    <property type="protein sequence ID" value="MFC4651455.1"/>
    <property type="molecule type" value="Genomic_DNA"/>
</dbReference>
<comment type="similarity">
    <text evidence="7">Belongs to the transglycosylase MltG family.</text>
</comment>
<feature type="region of interest" description="Disordered" evidence="8">
    <location>
        <begin position="51"/>
        <end position="85"/>
    </location>
</feature>
<feature type="region of interest" description="Disordered" evidence="8">
    <location>
        <begin position="111"/>
        <end position="162"/>
    </location>
</feature>
<evidence type="ECO:0000256" key="3">
    <source>
        <dbReference type="ARBA" id="ARBA00022989"/>
    </source>
</evidence>
<comment type="caution">
    <text evidence="9">The sequence shown here is derived from an EMBL/GenBank/DDBJ whole genome shotgun (WGS) entry which is preliminary data.</text>
</comment>
<keyword evidence="2 7" id="KW-0812">Transmembrane</keyword>
<comment type="catalytic activity">
    <reaction evidence="7">
        <text>a peptidoglycan chain = a peptidoglycan chain with N-acetyl-1,6-anhydromuramyl-[peptide] at the reducing end + a peptidoglycan chain with N-acetylglucosamine at the non-reducing end.</text>
        <dbReference type="EC" id="4.2.2.29"/>
    </reaction>
</comment>
<evidence type="ECO:0000256" key="7">
    <source>
        <dbReference type="HAMAP-Rule" id="MF_02065"/>
    </source>
</evidence>
<dbReference type="PANTHER" id="PTHR30518:SF2">
    <property type="entry name" value="ENDOLYTIC MUREIN TRANSGLYCOSYLASE"/>
    <property type="match status" value="1"/>
</dbReference>
<evidence type="ECO:0000256" key="5">
    <source>
        <dbReference type="ARBA" id="ARBA00023239"/>
    </source>
</evidence>
<dbReference type="InterPro" id="IPR003770">
    <property type="entry name" value="MLTG-like"/>
</dbReference>
<evidence type="ECO:0000313" key="10">
    <source>
        <dbReference type="Proteomes" id="UP001595987"/>
    </source>
</evidence>
<gene>
    <name evidence="7 9" type="primary">mltG</name>
    <name evidence="9" type="ORF">ACFO26_00845</name>
</gene>